<dbReference type="GO" id="GO:0005886">
    <property type="term" value="C:plasma membrane"/>
    <property type="evidence" value="ECO:0007669"/>
    <property type="project" value="UniProtKB-SubCell"/>
</dbReference>
<dbReference type="RefSeq" id="WP_034626294.1">
    <property type="nucleotide sequence ID" value="NZ_JRJU01000003.1"/>
</dbReference>
<evidence type="ECO:0000256" key="1">
    <source>
        <dbReference type="ARBA" id="ARBA00004141"/>
    </source>
</evidence>
<comment type="subcellular location">
    <subcellularLocation>
        <location evidence="4">Cell membrane</location>
    </subcellularLocation>
    <subcellularLocation>
        <location evidence="1">Membrane</location>
        <topology evidence="1">Multi-pass membrane protein</topology>
    </subcellularLocation>
</comment>
<keyword evidence="5" id="KW-0812">Transmembrane</keyword>
<dbReference type="PIRSF" id="PIRSF005690">
    <property type="entry name" value="GerBA"/>
    <property type="match status" value="1"/>
</dbReference>
<accession>A0A0B0IMY3</accession>
<dbReference type="Pfam" id="PF03323">
    <property type="entry name" value="GerA"/>
    <property type="match status" value="1"/>
</dbReference>
<dbReference type="eggNOG" id="COG0697">
    <property type="taxonomic scope" value="Bacteria"/>
</dbReference>
<gene>
    <name evidence="6" type="ORF">LQ50_03950</name>
</gene>
<evidence type="ECO:0000313" key="7">
    <source>
        <dbReference type="Proteomes" id="UP000030832"/>
    </source>
</evidence>
<evidence type="ECO:0000256" key="3">
    <source>
        <dbReference type="ARBA" id="ARBA00023136"/>
    </source>
</evidence>
<organism evidence="6 7">
    <name type="scientific">Halalkalibacter okhensis</name>
    <dbReference type="NCBI Taxonomy" id="333138"/>
    <lineage>
        <taxon>Bacteria</taxon>
        <taxon>Bacillati</taxon>
        <taxon>Bacillota</taxon>
        <taxon>Bacilli</taxon>
        <taxon>Bacillales</taxon>
        <taxon>Bacillaceae</taxon>
        <taxon>Halalkalibacter</taxon>
    </lineage>
</organism>
<name>A0A0B0IMY3_9BACI</name>
<dbReference type="InterPro" id="IPR004995">
    <property type="entry name" value="Spore_Ger"/>
</dbReference>
<sequence>MYRRLLRKLNEQKVRKDDEFPIRLSKDLGSMVDSIHNVVGESDDIIQRDFKIGSKVKASLFFVDGLVFDSGIEDRIIRPLIYFAKIDEERTTKQFVDYLLTEVITFIEAKEVPTIDEAILALLSGETLLVIDGVDKLLLFETRQFNQRGIEEPESEVIVRGPRDGFNEVLHTNVMLIRRRLRDPNLTVQFGQLGRRSKTDFAIVYLKGITNQDLVEEVRYRLSCIDLDLLSETGVIEQYIEENVLSPFPQVLRTERPDKTIHALTNGKVIIVVDGTPFILMAPITFSDLLKSTEDNYDRWQISSFIRLLRYFAAFMAVFLPGLYIAMVSYHQGMIPTVFALSIAGTREGVPFPGFVEAFLMELTFELLREAGIRLPRAIGQTIGIVGGLVIGDAAVRAGIVSPVMVIIVAITAIASFAIPAYNVSITFRLLRFGVMVAAAMFGLFGIVIVYILINIHLVGLRSFGSYYTSPFAPYKFEEWLDLMIRGPLVLLKNRPSEPRMLDEKRKDV</sequence>
<keyword evidence="7" id="KW-1185">Reference proteome</keyword>
<evidence type="ECO:0000256" key="4">
    <source>
        <dbReference type="PIRNR" id="PIRNR005690"/>
    </source>
</evidence>
<evidence type="ECO:0000256" key="5">
    <source>
        <dbReference type="SAM" id="Phobius"/>
    </source>
</evidence>
<dbReference type="PANTHER" id="PTHR22550:SF5">
    <property type="entry name" value="LEUCINE ZIPPER PROTEIN 4"/>
    <property type="match status" value="1"/>
</dbReference>
<feature type="transmembrane region" description="Helical" evidence="5">
    <location>
        <begin position="308"/>
        <end position="330"/>
    </location>
</feature>
<dbReference type="AlphaFoldDB" id="A0A0B0IMY3"/>
<comment type="caution">
    <text evidence="6">The sequence shown here is derived from an EMBL/GenBank/DDBJ whole genome shotgun (WGS) entry which is preliminary data.</text>
</comment>
<dbReference type="OrthoDB" id="9772630at2"/>
<dbReference type="InterPro" id="IPR050768">
    <property type="entry name" value="UPF0353/GerABKA_families"/>
</dbReference>
<evidence type="ECO:0000313" key="6">
    <source>
        <dbReference type="EMBL" id="KHF41394.1"/>
    </source>
</evidence>
<keyword evidence="5" id="KW-1133">Transmembrane helix</keyword>
<dbReference type="Proteomes" id="UP000030832">
    <property type="component" value="Unassembled WGS sequence"/>
</dbReference>
<dbReference type="PANTHER" id="PTHR22550">
    <property type="entry name" value="SPORE GERMINATION PROTEIN"/>
    <property type="match status" value="1"/>
</dbReference>
<dbReference type="GO" id="GO:0009847">
    <property type="term" value="P:spore germination"/>
    <property type="evidence" value="ECO:0007669"/>
    <property type="project" value="UniProtKB-UniRule"/>
</dbReference>
<reference evidence="6 7" key="1">
    <citation type="submission" date="2014-09" db="EMBL/GenBank/DDBJ databases">
        <title>Genome sequencing and annotation of Bacillus Okhensis strain Kh10-101T.</title>
        <authorList>
            <person name="Prakash J.S."/>
        </authorList>
    </citation>
    <scope>NUCLEOTIDE SEQUENCE [LARGE SCALE GENOMIC DNA]</scope>
    <source>
        <strain evidence="7">Kh10-101T</strain>
    </source>
</reference>
<dbReference type="EMBL" id="JRJU01000003">
    <property type="protein sequence ID" value="KHF41394.1"/>
    <property type="molecule type" value="Genomic_DNA"/>
</dbReference>
<keyword evidence="3 4" id="KW-0472">Membrane</keyword>
<feature type="transmembrane region" description="Helical" evidence="5">
    <location>
        <begin position="433"/>
        <end position="454"/>
    </location>
</feature>
<evidence type="ECO:0000256" key="2">
    <source>
        <dbReference type="ARBA" id="ARBA00005278"/>
    </source>
</evidence>
<protein>
    <submittedName>
        <fullName evidence="6">Spore gernimation protein GerA</fullName>
    </submittedName>
</protein>
<comment type="similarity">
    <text evidence="2 4">Belongs to the GerABKA family.</text>
</comment>
<proteinExistence type="inferred from homology"/>
<dbReference type="STRING" id="333138.LQ50_03950"/>
<feature type="transmembrane region" description="Helical" evidence="5">
    <location>
        <begin position="400"/>
        <end position="421"/>
    </location>
</feature>